<comment type="caution">
    <text evidence="2">The sequence shown here is derived from an EMBL/GenBank/DDBJ whole genome shotgun (WGS) entry which is preliminary data.</text>
</comment>
<evidence type="ECO:0000313" key="2">
    <source>
        <dbReference type="EMBL" id="MCY9697143.1"/>
    </source>
</evidence>
<dbReference type="PANTHER" id="PTHR43760:SF1">
    <property type="entry name" value="ENDORIBONUCLEASE L-PSP_CHORISMATE MUTASE-LIKE DOMAIN-CONTAINING PROTEIN"/>
    <property type="match status" value="1"/>
</dbReference>
<protein>
    <submittedName>
        <fullName evidence="2">RidA family protein</fullName>
    </submittedName>
</protein>
<dbReference type="CDD" id="cd02199">
    <property type="entry name" value="YjgF_YER057c_UK114_like_1"/>
    <property type="match status" value="1"/>
</dbReference>
<sequence length="159" mass="16989">MVKVHGHGQAEAKLEELNILLDSPPKPSGNYVPYTILPPLIYLSGVTPKVGGVLQYKGKVGQELSKEEGYQAARQCMINQLSTLKSVLGDLSRVTGIVKMEGFIHVDPQFCDLPYVLNGASDLLVEVFGDKGLHARSAIGVASLPGGAAVEVELIVSYE</sequence>
<evidence type="ECO:0000313" key="3">
    <source>
        <dbReference type="Proteomes" id="UP001527099"/>
    </source>
</evidence>
<dbReference type="EMBL" id="JAMDMX010000127">
    <property type="protein sequence ID" value="MCY9697143.1"/>
    <property type="molecule type" value="Genomic_DNA"/>
</dbReference>
<dbReference type="InterPro" id="IPR035959">
    <property type="entry name" value="RutC-like_sf"/>
</dbReference>
<dbReference type="SUPFAM" id="SSF55298">
    <property type="entry name" value="YjgF-like"/>
    <property type="match status" value="1"/>
</dbReference>
<feature type="domain" description="Endoribonuclease L-PSP/chorismate mutase-like" evidence="1">
    <location>
        <begin position="28"/>
        <end position="140"/>
    </location>
</feature>
<reference evidence="2 3" key="1">
    <citation type="submission" date="2022-05" db="EMBL/GenBank/DDBJ databases">
        <title>Genome Sequencing of Bee-Associated Microbes.</title>
        <authorList>
            <person name="Dunlap C."/>
        </authorList>
    </citation>
    <scope>NUCLEOTIDE SEQUENCE [LARGE SCALE GENOMIC DNA]</scope>
    <source>
        <strain evidence="2 3">NRRL B-14421</strain>
    </source>
</reference>
<dbReference type="RefSeq" id="WP_268617979.1">
    <property type="nucleotide sequence ID" value="NZ_JAMDMX010000127.1"/>
</dbReference>
<evidence type="ECO:0000259" key="1">
    <source>
        <dbReference type="Pfam" id="PF14588"/>
    </source>
</evidence>
<dbReference type="Pfam" id="PF14588">
    <property type="entry name" value="YjgF_endoribonc"/>
    <property type="match status" value="1"/>
</dbReference>
<organism evidence="2 3">
    <name type="scientific">Paenibacillus alginolyticus</name>
    <dbReference type="NCBI Taxonomy" id="59839"/>
    <lineage>
        <taxon>Bacteria</taxon>
        <taxon>Bacillati</taxon>
        <taxon>Bacillota</taxon>
        <taxon>Bacilli</taxon>
        <taxon>Bacillales</taxon>
        <taxon>Paenibacillaceae</taxon>
        <taxon>Paenibacillus</taxon>
    </lineage>
</organism>
<dbReference type="Proteomes" id="UP001527099">
    <property type="component" value="Unassembled WGS sequence"/>
</dbReference>
<gene>
    <name evidence="2" type="ORF">M5X19_30410</name>
</gene>
<proteinExistence type="predicted"/>
<keyword evidence="3" id="KW-1185">Reference proteome</keyword>
<name>A0ABT4GMB7_9BACL</name>
<dbReference type="InterPro" id="IPR013813">
    <property type="entry name" value="Endoribo_LPSP/chorism_mut-like"/>
</dbReference>
<dbReference type="Gene3D" id="3.30.1330.40">
    <property type="entry name" value="RutC-like"/>
    <property type="match status" value="1"/>
</dbReference>
<dbReference type="PANTHER" id="PTHR43760">
    <property type="entry name" value="ENDORIBONUCLEASE-RELATED"/>
    <property type="match status" value="1"/>
</dbReference>
<accession>A0ABT4GMB7</accession>